<comment type="caution">
    <text evidence="6">The sequence shown here is derived from an EMBL/GenBank/DDBJ whole genome shotgun (WGS) entry which is preliminary data.</text>
</comment>
<keyword evidence="7" id="KW-1185">Reference proteome</keyword>
<sequence>MKRSDKIIRAIKTLPVIVATVLIVVWLSWSEEGNKIVTASYQPQSTPDLTLINSASDHYNETGDLQYHLVANQIDHYKKDDLAYLIKPDLTNQQPGLNWHASSLTGEANLKTDKITLNDQVEIVRTTADNQKLTLRASTLTIYPNKNYAENDVLTIIHSANSYIETKGFRTDFESGDTLLKSNVRGTHEVQQ</sequence>
<dbReference type="InterPro" id="IPR026265">
    <property type="entry name" value="LptC"/>
</dbReference>
<keyword evidence="3" id="KW-0812">Transmembrane</keyword>
<dbReference type="RefSeq" id="WP_344800322.1">
    <property type="nucleotide sequence ID" value="NZ_BAABBN010000015.1"/>
</dbReference>
<keyword evidence="1" id="KW-1003">Cell membrane</keyword>
<keyword evidence="2" id="KW-0997">Cell inner membrane</keyword>
<evidence type="ECO:0000256" key="3">
    <source>
        <dbReference type="ARBA" id="ARBA00022692"/>
    </source>
</evidence>
<reference evidence="7" key="1">
    <citation type="journal article" date="2019" name="Int. J. Syst. Evol. Microbiol.">
        <title>The Global Catalogue of Microorganisms (GCM) 10K type strain sequencing project: providing services to taxonomists for standard genome sequencing and annotation.</title>
        <authorList>
            <consortium name="The Broad Institute Genomics Platform"/>
            <consortium name="The Broad Institute Genome Sequencing Center for Infectious Disease"/>
            <person name="Wu L."/>
            <person name="Ma J."/>
        </authorList>
    </citation>
    <scope>NUCLEOTIDE SEQUENCE [LARGE SCALE GENOMIC DNA]</scope>
    <source>
        <strain evidence="7">JCM 17551</strain>
    </source>
</reference>
<gene>
    <name evidence="6" type="ORF">GCM10022277_39050</name>
</gene>
<dbReference type="Gene3D" id="2.60.450.10">
    <property type="entry name" value="Lipopolysaccharide (LPS) transport protein A like domain"/>
    <property type="match status" value="1"/>
</dbReference>
<evidence type="ECO:0000256" key="2">
    <source>
        <dbReference type="ARBA" id="ARBA00022519"/>
    </source>
</evidence>
<evidence type="ECO:0000313" key="7">
    <source>
        <dbReference type="Proteomes" id="UP001501565"/>
    </source>
</evidence>
<accession>A0ABP7N7H9</accession>
<evidence type="ECO:0000256" key="5">
    <source>
        <dbReference type="ARBA" id="ARBA00023136"/>
    </source>
</evidence>
<evidence type="ECO:0000256" key="1">
    <source>
        <dbReference type="ARBA" id="ARBA00022475"/>
    </source>
</evidence>
<dbReference type="PANTHER" id="PTHR37481">
    <property type="entry name" value="LIPOPOLYSACCHARIDE EXPORT SYSTEM PROTEIN LPTC"/>
    <property type="match status" value="1"/>
</dbReference>
<dbReference type="NCBIfam" id="TIGR04409">
    <property type="entry name" value="LptC_YrbK"/>
    <property type="match status" value="1"/>
</dbReference>
<organism evidence="6 7">
    <name type="scientific">Litoribacillus peritrichatus</name>
    <dbReference type="NCBI Taxonomy" id="718191"/>
    <lineage>
        <taxon>Bacteria</taxon>
        <taxon>Pseudomonadati</taxon>
        <taxon>Pseudomonadota</taxon>
        <taxon>Gammaproteobacteria</taxon>
        <taxon>Oceanospirillales</taxon>
        <taxon>Oceanospirillaceae</taxon>
        <taxon>Litoribacillus</taxon>
    </lineage>
</organism>
<keyword evidence="5" id="KW-0472">Membrane</keyword>
<dbReference type="Pfam" id="PF06835">
    <property type="entry name" value="LptC"/>
    <property type="match status" value="1"/>
</dbReference>
<dbReference type="EMBL" id="BAABBN010000015">
    <property type="protein sequence ID" value="GAA3939194.1"/>
    <property type="molecule type" value="Genomic_DNA"/>
</dbReference>
<evidence type="ECO:0000313" key="6">
    <source>
        <dbReference type="EMBL" id="GAA3939194.1"/>
    </source>
</evidence>
<evidence type="ECO:0008006" key="8">
    <source>
        <dbReference type="Google" id="ProtNLM"/>
    </source>
</evidence>
<name>A0ABP7N7H9_9GAMM</name>
<protein>
    <recommendedName>
        <fullName evidence="8">LPS export ABC transporter periplasmic protein LptC</fullName>
    </recommendedName>
</protein>
<proteinExistence type="predicted"/>
<dbReference type="InterPro" id="IPR052363">
    <property type="entry name" value="LPS_export_LptC"/>
</dbReference>
<dbReference type="PANTHER" id="PTHR37481:SF1">
    <property type="entry name" value="LIPOPOLYSACCHARIDE EXPORT SYSTEM PROTEIN LPTC"/>
    <property type="match status" value="1"/>
</dbReference>
<evidence type="ECO:0000256" key="4">
    <source>
        <dbReference type="ARBA" id="ARBA00022989"/>
    </source>
</evidence>
<keyword evidence="4" id="KW-1133">Transmembrane helix</keyword>
<dbReference type="Proteomes" id="UP001501565">
    <property type="component" value="Unassembled WGS sequence"/>
</dbReference>
<dbReference type="InterPro" id="IPR010664">
    <property type="entry name" value="LipoPS_assembly_LptC-rel"/>
</dbReference>